<dbReference type="InterPro" id="IPR000073">
    <property type="entry name" value="AB_hydrolase_1"/>
</dbReference>
<evidence type="ECO:0000313" key="4">
    <source>
        <dbReference type="Proteomes" id="UP000680865"/>
    </source>
</evidence>
<dbReference type="Proteomes" id="UP000680865">
    <property type="component" value="Unassembled WGS sequence"/>
</dbReference>
<comment type="caution">
    <text evidence="3">The sequence shown here is derived from an EMBL/GenBank/DDBJ whole genome shotgun (WGS) entry which is preliminary data.</text>
</comment>
<evidence type="ECO:0000259" key="2">
    <source>
        <dbReference type="Pfam" id="PF12697"/>
    </source>
</evidence>
<accession>A0A919W0M5</accession>
<dbReference type="SUPFAM" id="SSF53474">
    <property type="entry name" value="alpha/beta-Hydrolases"/>
    <property type="match status" value="1"/>
</dbReference>
<feature type="compositionally biased region" description="Basic and acidic residues" evidence="1">
    <location>
        <begin position="7"/>
        <end position="16"/>
    </location>
</feature>
<protein>
    <submittedName>
        <fullName evidence="3">Alpha/beta hydrolase</fullName>
    </submittedName>
</protein>
<organism evidence="3 4">
    <name type="scientific">Winogradskya consettensis</name>
    <dbReference type="NCBI Taxonomy" id="113560"/>
    <lineage>
        <taxon>Bacteria</taxon>
        <taxon>Bacillati</taxon>
        <taxon>Actinomycetota</taxon>
        <taxon>Actinomycetes</taxon>
        <taxon>Micromonosporales</taxon>
        <taxon>Micromonosporaceae</taxon>
        <taxon>Winogradskya</taxon>
    </lineage>
</organism>
<dbReference type="AlphaFoldDB" id="A0A919W0M5"/>
<proteinExistence type="predicted"/>
<keyword evidence="3" id="KW-0378">Hydrolase</keyword>
<dbReference type="EMBL" id="BOQP01000025">
    <property type="protein sequence ID" value="GIM75733.1"/>
    <property type="molecule type" value="Genomic_DNA"/>
</dbReference>
<dbReference type="InterPro" id="IPR029058">
    <property type="entry name" value="AB_hydrolase_fold"/>
</dbReference>
<keyword evidence="4" id="KW-1185">Reference proteome</keyword>
<feature type="domain" description="AB hydrolase-1" evidence="2">
    <location>
        <begin position="33"/>
        <end position="146"/>
    </location>
</feature>
<dbReference type="Pfam" id="PF12697">
    <property type="entry name" value="Abhydrolase_6"/>
    <property type="match status" value="1"/>
</dbReference>
<gene>
    <name evidence="3" type="ORF">Aco04nite_46810</name>
</gene>
<dbReference type="Gene3D" id="3.40.50.1820">
    <property type="entry name" value="alpha/beta hydrolase"/>
    <property type="match status" value="1"/>
</dbReference>
<feature type="region of interest" description="Disordered" evidence="1">
    <location>
        <begin position="1"/>
        <end position="24"/>
    </location>
</feature>
<evidence type="ECO:0000256" key="1">
    <source>
        <dbReference type="SAM" id="MobiDB-lite"/>
    </source>
</evidence>
<name>A0A919W0M5_9ACTN</name>
<sequence>MSTHPNEVARRTKDVTSPHLSMSGPREGARAVVLLLHGGRATSAEPARRGLAYLRMVPFARAVRSRTRADEVAVWLLRYRLRGWNGAAEDPLTDARWALDEARRLHPGAQIVLVGHSMGGRTALRLAGEPGVAGVCALAPWIEPGEPEPQSQVPIVIAHGDGDQVTDPAASAAYAARVGASFVPVPGETHALLRRPVFWTRLVTGFVASTLDVDSHAR</sequence>
<dbReference type="GO" id="GO:0016787">
    <property type="term" value="F:hydrolase activity"/>
    <property type="evidence" value="ECO:0007669"/>
    <property type="project" value="UniProtKB-KW"/>
</dbReference>
<reference evidence="3" key="1">
    <citation type="submission" date="2021-03" db="EMBL/GenBank/DDBJ databases">
        <title>Whole genome shotgun sequence of Actinoplanes consettensis NBRC 14913.</title>
        <authorList>
            <person name="Komaki H."/>
            <person name="Tamura T."/>
        </authorList>
    </citation>
    <scope>NUCLEOTIDE SEQUENCE</scope>
    <source>
        <strain evidence="3">NBRC 14913</strain>
    </source>
</reference>
<evidence type="ECO:0000313" key="3">
    <source>
        <dbReference type="EMBL" id="GIM75733.1"/>
    </source>
</evidence>